<dbReference type="Pfam" id="PF13148">
    <property type="entry name" value="DUF3987"/>
    <property type="match status" value="1"/>
</dbReference>
<dbReference type="CDD" id="cd01029">
    <property type="entry name" value="TOPRIM_primases"/>
    <property type="match status" value="1"/>
</dbReference>
<evidence type="ECO:0000256" key="1">
    <source>
        <dbReference type="SAM" id="MobiDB-lite"/>
    </source>
</evidence>
<dbReference type="Proteomes" id="UP001196661">
    <property type="component" value="Unassembled WGS sequence"/>
</dbReference>
<accession>A0ABS5Y3Z5</accession>
<dbReference type="RefSeq" id="WP_215618463.1">
    <property type="nucleotide sequence ID" value="NZ_JADOER010000009.1"/>
</dbReference>
<comment type="caution">
    <text evidence="2">The sequence shown here is derived from an EMBL/GenBank/DDBJ whole genome shotgun (WGS) entry which is preliminary data.</text>
</comment>
<evidence type="ECO:0000313" key="3">
    <source>
        <dbReference type="Proteomes" id="UP001196661"/>
    </source>
</evidence>
<evidence type="ECO:0000313" key="2">
    <source>
        <dbReference type="EMBL" id="MBT9312563.1"/>
    </source>
</evidence>
<protein>
    <submittedName>
        <fullName evidence="2">DUF3987 domain-containing protein</fullName>
    </submittedName>
</protein>
<name>A0ABS5Y3Z5_9CYAN</name>
<feature type="compositionally biased region" description="Basic and acidic residues" evidence="1">
    <location>
        <begin position="787"/>
        <end position="796"/>
    </location>
</feature>
<proteinExistence type="predicted"/>
<reference evidence="2 3" key="1">
    <citation type="journal article" date="2021" name="Mar. Drugs">
        <title>Genome Reduction and Secondary Metabolism of the Marine Sponge-Associated Cyanobacterium Leptothoe.</title>
        <authorList>
            <person name="Konstantinou D."/>
            <person name="Popin R.V."/>
            <person name="Fewer D.P."/>
            <person name="Sivonen K."/>
            <person name="Gkelis S."/>
        </authorList>
    </citation>
    <scope>NUCLEOTIDE SEQUENCE [LARGE SCALE GENOMIC DNA]</scope>
    <source>
        <strain evidence="2 3">TAU-MAC 1615</strain>
    </source>
</reference>
<gene>
    <name evidence="2" type="ORF">IXB28_10130</name>
</gene>
<feature type="region of interest" description="Disordered" evidence="1">
    <location>
        <begin position="460"/>
        <end position="482"/>
    </location>
</feature>
<dbReference type="InterPro" id="IPR034154">
    <property type="entry name" value="TOPRIM_DnaG/twinkle"/>
</dbReference>
<dbReference type="Gene3D" id="3.40.1360.10">
    <property type="match status" value="1"/>
</dbReference>
<organism evidence="2 3">
    <name type="scientific">Leptothoe kymatousa TAU-MAC 1615</name>
    <dbReference type="NCBI Taxonomy" id="2364775"/>
    <lineage>
        <taxon>Bacteria</taxon>
        <taxon>Bacillati</taxon>
        <taxon>Cyanobacteriota</taxon>
        <taxon>Cyanophyceae</taxon>
        <taxon>Nodosilineales</taxon>
        <taxon>Cymatolegaceae</taxon>
        <taxon>Leptothoe</taxon>
        <taxon>Leptothoe kymatousa</taxon>
    </lineage>
</organism>
<feature type="region of interest" description="Disordered" evidence="1">
    <location>
        <begin position="778"/>
        <end position="803"/>
    </location>
</feature>
<dbReference type="InterPro" id="IPR025048">
    <property type="entry name" value="DUF3987"/>
</dbReference>
<keyword evidence="3" id="KW-1185">Reference proteome</keyword>
<sequence>MGTPGKEVSKKDPCPICSKGDWCLQLGDGITYNCKRVEKAPDGWREVHPAKDGTKIFRPIEEQWQKPRRKAQVRQWNYHNTDGKATVQVHRKDDDRGNKKIWQTSLIAGKKPRQLLSQVMPYRYQECLERAKRGERIFWVEGETCADALWDIGIPATTTIRGSKGYNSEQHVKLFPTGSIVICPDRDKPGLEYANAIAQDYPEAQWLYAFPDSSLWQRLNDSGGADIGDWIESGVTAEQIHAAVGPRRNYGELQSKPRQNKGKVVALPTAAPLDIEGLGSAISELIAQDLEGSDLALRLTGLADEFHKPHNQIEKIYYQRRKEVERSEQVKDAATGLNTLQQVKQSTLPIEAGLYGDGGLLAWQLRSMAEAMPTAPEFLVTTLIPVLASRLGTTQTLVISPRAGYKARPIFRTMIVAETGRKKTPAQKAIIGAFHELESIYYQTYKQQLENYEQELSAWKRNSDGEEPKPSPPVRKRYVSTDDTPAARIQIHAENPRGLCLYRDEGSLFSTERGRYNSGKGDGGETEADLSEFNGGALSKDRKGDGSTFLEKTGISRTGAIQYAKLKDLMGSHQDDCGEWARYLFCTADAPPSYLDLTGDDSDVGLQKTLIDLIQCLDELPERDYLLSYEAKTAFMGYQHLLTDRAMETDHPAMGAALPKFETYFGRFCLLLHVVNAVLAGEQPAATVDAHTVEIARQWTEYFYGQFQLLMALNSPQQELTGKLLTLRDYIARKDGITTADLTRAKKGKKVELLPMLTTLVEQGFIHEQDGKYFAGEQPTQQTETIAKPEADKSEAPGETPVTPITVNTQVEVIYPSGEAPPPETPPPGTKGTVTAINDDNITILIPPPPDKPETPLGQLFKTVPCHVVKALPALAS</sequence>
<dbReference type="EMBL" id="JADOER010000009">
    <property type="protein sequence ID" value="MBT9312563.1"/>
    <property type="molecule type" value="Genomic_DNA"/>
</dbReference>